<evidence type="ECO:0000256" key="3">
    <source>
        <dbReference type="ARBA" id="ARBA00020796"/>
    </source>
</evidence>
<sequence>MAEPPKTDSIPEGAKYEAPKPPPKQNPVFRMMGLPNWRFRLPSRNWMIFLTITGSWTAAVIYDKQQKKKVQQKWCDLVAHIAQEPLPVNQMRRRLTIFLSAPPGDGISASRRYFKEYVKPVLVAAAMDYDVVEGRKEGDVRYGTAEQIRRLRRKRGEKGPLPAEEEEGEPDTETAIDMIREKMQIVPEPGVRGDLVLGRHTWKEYVRGVHEGWLGPVQEPLPPPPPPPELEAEPSPIHPPTEARTDDPAATTENLEPQTKAEEEKKEEEKEKKKPSPPPAYLSIDKYSSASLSPNTPSTLEPSQPIYQQHLIGFLKTPQRIYNFLNRRHLADQVGRDTAAIVLASYRPYEQGSALSSSGDDLDAVPVATKDPESDALPSSGKAWEQQTALAFEEPWWHKSAYKSRKEGDETERILANDMVIDTRIGERMRKFELDPEEQARANRIASGAEATRAVPVEDLRKEKVVLGNIDEV</sequence>
<gene>
    <name evidence="13" type="ORF">PV11_07510</name>
</gene>
<dbReference type="GO" id="GO:0005743">
    <property type="term" value="C:mitochondrial inner membrane"/>
    <property type="evidence" value="ECO:0007669"/>
    <property type="project" value="UniProtKB-SubCell"/>
</dbReference>
<keyword evidence="4" id="KW-0813">Transport</keyword>
<evidence type="ECO:0000313" key="14">
    <source>
        <dbReference type="Proteomes" id="UP000053599"/>
    </source>
</evidence>
<feature type="region of interest" description="Disordered" evidence="12">
    <location>
        <begin position="216"/>
        <end position="303"/>
    </location>
</feature>
<evidence type="ECO:0000256" key="7">
    <source>
        <dbReference type="ARBA" id="ARBA00022927"/>
    </source>
</evidence>
<evidence type="ECO:0000256" key="11">
    <source>
        <dbReference type="ARBA" id="ARBA00023136"/>
    </source>
</evidence>
<dbReference type="GO" id="GO:0015031">
    <property type="term" value="P:protein transport"/>
    <property type="evidence" value="ECO:0007669"/>
    <property type="project" value="UniProtKB-KW"/>
</dbReference>
<evidence type="ECO:0000256" key="10">
    <source>
        <dbReference type="ARBA" id="ARBA00023128"/>
    </source>
</evidence>
<keyword evidence="6" id="KW-0999">Mitochondrion inner membrane</keyword>
<dbReference type="PANTHER" id="PTHR12358">
    <property type="entry name" value="SPHINGOSINE KINASE"/>
    <property type="match status" value="1"/>
</dbReference>
<dbReference type="AlphaFoldDB" id="A0A0D1YAE0"/>
<feature type="region of interest" description="Disordered" evidence="12">
    <location>
        <begin position="1"/>
        <end position="27"/>
    </location>
</feature>
<evidence type="ECO:0000256" key="6">
    <source>
        <dbReference type="ARBA" id="ARBA00022792"/>
    </source>
</evidence>
<organism evidence="13 14">
    <name type="scientific">Exophiala sideris</name>
    <dbReference type="NCBI Taxonomy" id="1016849"/>
    <lineage>
        <taxon>Eukaryota</taxon>
        <taxon>Fungi</taxon>
        <taxon>Dikarya</taxon>
        <taxon>Ascomycota</taxon>
        <taxon>Pezizomycotina</taxon>
        <taxon>Eurotiomycetes</taxon>
        <taxon>Chaetothyriomycetidae</taxon>
        <taxon>Chaetothyriales</taxon>
        <taxon>Herpotrichiellaceae</taxon>
        <taxon>Exophiala</taxon>
    </lineage>
</organism>
<dbReference type="Pfam" id="PF11711">
    <property type="entry name" value="Tim54"/>
    <property type="match status" value="1"/>
</dbReference>
<accession>A0A0D1YAE0</accession>
<dbReference type="InterPro" id="IPR021056">
    <property type="entry name" value="Mt_import_IM_translocase_Tim54"/>
</dbReference>
<feature type="compositionally biased region" description="Acidic residues" evidence="12">
    <location>
        <begin position="163"/>
        <end position="172"/>
    </location>
</feature>
<keyword evidence="5" id="KW-0812">Transmembrane</keyword>
<dbReference type="OrthoDB" id="5598305at2759"/>
<evidence type="ECO:0000256" key="5">
    <source>
        <dbReference type="ARBA" id="ARBA00022692"/>
    </source>
</evidence>
<keyword evidence="11" id="KW-0472">Membrane</keyword>
<keyword evidence="9" id="KW-0811">Translocation</keyword>
<evidence type="ECO:0000313" key="13">
    <source>
        <dbReference type="EMBL" id="KIV79972.1"/>
    </source>
</evidence>
<evidence type="ECO:0000256" key="1">
    <source>
        <dbReference type="ARBA" id="ARBA00004434"/>
    </source>
</evidence>
<proteinExistence type="inferred from homology"/>
<name>A0A0D1YAE0_9EURO</name>
<evidence type="ECO:0000256" key="4">
    <source>
        <dbReference type="ARBA" id="ARBA00022448"/>
    </source>
</evidence>
<dbReference type="PANTHER" id="PTHR12358:SF101">
    <property type="entry name" value="MITOCHONDRIAL IMPORT INNER MEMBRANE TRANSLOCASE SUBUNIT TIM54"/>
    <property type="match status" value="1"/>
</dbReference>
<evidence type="ECO:0000256" key="12">
    <source>
        <dbReference type="SAM" id="MobiDB-lite"/>
    </source>
</evidence>
<feature type="compositionally biased region" description="Polar residues" evidence="12">
    <location>
        <begin position="286"/>
        <end position="303"/>
    </location>
</feature>
<feature type="compositionally biased region" description="Basic and acidic residues" evidence="12">
    <location>
        <begin position="259"/>
        <end position="274"/>
    </location>
</feature>
<feature type="region of interest" description="Disordered" evidence="12">
    <location>
        <begin position="352"/>
        <end position="381"/>
    </location>
</feature>
<comment type="subcellular location">
    <subcellularLocation>
        <location evidence="1">Mitochondrion inner membrane</location>
        <topology evidence="1">Single-pass membrane protein</topology>
    </subcellularLocation>
</comment>
<keyword evidence="7" id="KW-0653">Protein transport</keyword>
<evidence type="ECO:0000256" key="8">
    <source>
        <dbReference type="ARBA" id="ARBA00022989"/>
    </source>
</evidence>
<feature type="region of interest" description="Disordered" evidence="12">
    <location>
        <begin position="151"/>
        <end position="172"/>
    </location>
</feature>
<keyword evidence="10" id="KW-0496">Mitochondrion</keyword>
<keyword evidence="8" id="KW-1133">Transmembrane helix</keyword>
<dbReference type="HOGENOM" id="CLU_039097_1_0_1"/>
<comment type="similarity">
    <text evidence="2">Belongs to the TIM54 family.</text>
</comment>
<dbReference type="EMBL" id="KN846953">
    <property type="protein sequence ID" value="KIV79972.1"/>
    <property type="molecule type" value="Genomic_DNA"/>
</dbReference>
<dbReference type="STRING" id="1016849.A0A0D1YAE0"/>
<dbReference type="Proteomes" id="UP000053599">
    <property type="component" value="Unassembled WGS sequence"/>
</dbReference>
<reference evidence="13 14" key="1">
    <citation type="submission" date="2015-01" db="EMBL/GenBank/DDBJ databases">
        <title>The Genome Sequence of Exophiala sideris CBS121828.</title>
        <authorList>
            <consortium name="The Broad Institute Genomics Platform"/>
            <person name="Cuomo C."/>
            <person name="de Hoog S."/>
            <person name="Gorbushina A."/>
            <person name="Stielow B."/>
            <person name="Teixiera M."/>
            <person name="Abouelleil A."/>
            <person name="Chapman S.B."/>
            <person name="Priest M."/>
            <person name="Young S.K."/>
            <person name="Wortman J."/>
            <person name="Nusbaum C."/>
            <person name="Birren B."/>
        </authorList>
    </citation>
    <scope>NUCLEOTIDE SEQUENCE [LARGE SCALE GENOMIC DNA]</scope>
    <source>
        <strain evidence="13 14">CBS 121828</strain>
    </source>
</reference>
<protein>
    <recommendedName>
        <fullName evidence="3">Mitochondrial import inner membrane translocase subunit TIM54</fullName>
    </recommendedName>
</protein>
<evidence type="ECO:0000256" key="2">
    <source>
        <dbReference type="ARBA" id="ARBA00006355"/>
    </source>
</evidence>
<evidence type="ECO:0000256" key="9">
    <source>
        <dbReference type="ARBA" id="ARBA00023010"/>
    </source>
</evidence>
<feature type="compositionally biased region" description="Pro residues" evidence="12">
    <location>
        <begin position="219"/>
        <end position="229"/>
    </location>
</feature>
<dbReference type="InterPro" id="IPR050187">
    <property type="entry name" value="Lipid_Phosphate_FormReg"/>
</dbReference>